<keyword evidence="2" id="KW-1133">Transmembrane helix</keyword>
<keyword evidence="2" id="KW-0812">Transmembrane</keyword>
<comment type="caution">
    <text evidence="3">The sequence shown here is derived from an EMBL/GenBank/DDBJ whole genome shotgun (WGS) entry which is preliminary data.</text>
</comment>
<protein>
    <submittedName>
        <fullName evidence="3">DUF2167 domain-containing protein</fullName>
    </submittedName>
</protein>
<accession>A0A9X3TNG7</accession>
<dbReference type="Pfam" id="PF09935">
    <property type="entry name" value="DUF2167"/>
    <property type="match status" value="1"/>
</dbReference>
<evidence type="ECO:0000256" key="2">
    <source>
        <dbReference type="SAM" id="Phobius"/>
    </source>
</evidence>
<reference evidence="3" key="1">
    <citation type="submission" date="2022-12" db="EMBL/GenBank/DDBJ databases">
        <title>Draft genome sequence of the thermophilic strain Brevibacillus thermoruber HT42, isolated from Los Humeros, Puebla, Mexico, with biotechnological potential.</title>
        <authorList>
            <person name="Lara Sanchez J."/>
            <person name="Solis Palacios R."/>
            <person name="Bustos Baena A.S."/>
            <person name="Ruz Baez A.E."/>
            <person name="Espinosa Luna G."/>
            <person name="Oliart Ros R.M."/>
        </authorList>
    </citation>
    <scope>NUCLEOTIDE SEQUENCE</scope>
    <source>
        <strain evidence="3">HT42</strain>
    </source>
</reference>
<dbReference type="AlphaFoldDB" id="A0A9X3TNG7"/>
<feature type="transmembrane region" description="Helical" evidence="2">
    <location>
        <begin position="251"/>
        <end position="277"/>
    </location>
</feature>
<proteinExistence type="predicted"/>
<sequence>MKTGSGLHLFLVLIMMFGVIPTAGAEEQQPQVNWIEGGRSVEIGDGLATLDLAEDHVYLNKEDTAKLKEQAGAAPSPREIGSIFPTNENEDWMVIVEYEEVGYIKDEEKNDIDADEILNSYKEGTEEANKARKPEEQIHVVGWDVKPFYDEKTHKLEWSMLGEDAQKHPLINYNVQLLTRKGYVSFVLITDQANLPQDKNILHEKILANFKIKEGNRYEDFNEATDNVAEYGLTGLVLGGLGLAVAKKTGFLLLLAGLLKKGWVLILVLFGAIAAFFKKRFGRKTAAPESGPVDQPSAEQPDAEEAPKEQTPPGQAPPAL</sequence>
<gene>
    <name evidence="3" type="ORF">O3V59_04400</name>
</gene>
<evidence type="ECO:0000313" key="4">
    <source>
        <dbReference type="Proteomes" id="UP001151071"/>
    </source>
</evidence>
<organism evidence="3 4">
    <name type="scientific">Brevibacillus thermoruber</name>
    <dbReference type="NCBI Taxonomy" id="33942"/>
    <lineage>
        <taxon>Bacteria</taxon>
        <taxon>Bacillati</taxon>
        <taxon>Bacillota</taxon>
        <taxon>Bacilli</taxon>
        <taxon>Bacillales</taxon>
        <taxon>Paenibacillaceae</taxon>
        <taxon>Brevibacillus</taxon>
    </lineage>
</organism>
<keyword evidence="2" id="KW-0472">Membrane</keyword>
<dbReference type="EMBL" id="JAPYYP010000003">
    <property type="protein sequence ID" value="MDA5107592.1"/>
    <property type="molecule type" value="Genomic_DNA"/>
</dbReference>
<dbReference type="Proteomes" id="UP001151071">
    <property type="component" value="Unassembled WGS sequence"/>
</dbReference>
<keyword evidence="4" id="KW-1185">Reference proteome</keyword>
<dbReference type="RefSeq" id="WP_271139566.1">
    <property type="nucleotide sequence ID" value="NZ_JAPYYP010000003.1"/>
</dbReference>
<feature type="region of interest" description="Disordered" evidence="1">
    <location>
        <begin position="285"/>
        <end position="320"/>
    </location>
</feature>
<dbReference type="InterPro" id="IPR018682">
    <property type="entry name" value="DUF2167_membr"/>
</dbReference>
<evidence type="ECO:0000256" key="1">
    <source>
        <dbReference type="SAM" id="MobiDB-lite"/>
    </source>
</evidence>
<name>A0A9X3TNG7_9BACL</name>
<evidence type="ECO:0000313" key="3">
    <source>
        <dbReference type="EMBL" id="MDA5107592.1"/>
    </source>
</evidence>